<dbReference type="Pfam" id="PF00400">
    <property type="entry name" value="WD40"/>
    <property type="match status" value="2"/>
</dbReference>
<dbReference type="PANTHER" id="PTHR19877">
    <property type="entry name" value="EUKARYOTIC TRANSLATION INITIATION FACTOR 3 SUBUNIT I"/>
    <property type="match status" value="1"/>
</dbReference>
<gene>
    <name evidence="6" type="ORF">CRG98_011206</name>
</gene>
<feature type="non-terminal residue" evidence="6">
    <location>
        <position position="1"/>
    </location>
</feature>
<dbReference type="InterPro" id="IPR015943">
    <property type="entry name" value="WD40/YVTN_repeat-like_dom_sf"/>
</dbReference>
<keyword evidence="1 5" id="KW-0853">WD repeat</keyword>
<evidence type="ECO:0000256" key="3">
    <source>
        <dbReference type="ARBA" id="ARBA00038394"/>
    </source>
</evidence>
<evidence type="ECO:0000313" key="6">
    <source>
        <dbReference type="EMBL" id="PKI68409.1"/>
    </source>
</evidence>
<dbReference type="PROSITE" id="PS50294">
    <property type="entry name" value="WD_REPEATS_REGION"/>
    <property type="match status" value="2"/>
</dbReference>
<evidence type="ECO:0000256" key="5">
    <source>
        <dbReference type="PROSITE-ProRule" id="PRU00221"/>
    </source>
</evidence>
<evidence type="ECO:0000256" key="2">
    <source>
        <dbReference type="ARBA" id="ARBA00022737"/>
    </source>
</evidence>
<feature type="repeat" description="WD" evidence="5">
    <location>
        <begin position="53"/>
        <end position="82"/>
    </location>
</feature>
<reference evidence="6 7" key="1">
    <citation type="submission" date="2017-11" db="EMBL/GenBank/DDBJ databases">
        <title>De-novo sequencing of pomegranate (Punica granatum L.) genome.</title>
        <authorList>
            <person name="Akparov Z."/>
            <person name="Amiraslanov A."/>
            <person name="Hajiyeva S."/>
            <person name="Abbasov M."/>
            <person name="Kaur K."/>
            <person name="Hamwieh A."/>
            <person name="Solovyev V."/>
            <person name="Salamov A."/>
            <person name="Braich B."/>
            <person name="Kosarev P."/>
            <person name="Mahmoud A."/>
            <person name="Hajiyev E."/>
            <person name="Babayeva S."/>
            <person name="Izzatullayeva V."/>
            <person name="Mammadov A."/>
            <person name="Mammadov A."/>
            <person name="Sharifova S."/>
            <person name="Ojaghi J."/>
            <person name="Eynullazada K."/>
            <person name="Bayramov B."/>
            <person name="Abdulazimova A."/>
            <person name="Shahmuradov I."/>
        </authorList>
    </citation>
    <scope>NUCLEOTIDE SEQUENCE [LARGE SCALE GENOMIC DNA]</scope>
    <source>
        <strain evidence="7">cv. AG2017</strain>
        <tissue evidence="6">Leaf</tissue>
    </source>
</reference>
<dbReference type="EMBL" id="PGOL01000558">
    <property type="protein sequence ID" value="PKI68409.1"/>
    <property type="molecule type" value="Genomic_DNA"/>
</dbReference>
<evidence type="ECO:0000313" key="7">
    <source>
        <dbReference type="Proteomes" id="UP000233551"/>
    </source>
</evidence>
<keyword evidence="2" id="KW-0677">Repeat</keyword>
<dbReference type="InterPro" id="IPR036322">
    <property type="entry name" value="WD40_repeat_dom_sf"/>
</dbReference>
<dbReference type="SUPFAM" id="SSF50978">
    <property type="entry name" value="WD40 repeat-like"/>
    <property type="match status" value="1"/>
</dbReference>
<proteinExistence type="inferred from homology"/>
<comment type="similarity">
    <text evidence="3">Belongs to the WD repeat STRAP family.</text>
</comment>
<dbReference type="SMART" id="SM00320">
    <property type="entry name" value="WD40"/>
    <property type="match status" value="2"/>
</dbReference>
<dbReference type="Gene3D" id="2.130.10.10">
    <property type="entry name" value="YVTN repeat-like/Quinoprotein amine dehydrogenase"/>
    <property type="match status" value="1"/>
</dbReference>
<dbReference type="GO" id="GO:0002183">
    <property type="term" value="P:cytoplasmic translational initiation"/>
    <property type="evidence" value="ECO:0007669"/>
    <property type="project" value="TreeGrafter"/>
</dbReference>
<dbReference type="PROSITE" id="PS50082">
    <property type="entry name" value="WD_REPEATS_2"/>
    <property type="match status" value="2"/>
</dbReference>
<protein>
    <recommendedName>
        <fullName evidence="4">Serine-threonine kinase receptor-associated protein</fullName>
    </recommendedName>
</protein>
<keyword evidence="7" id="KW-1185">Reference proteome</keyword>
<sequence length="82" mass="8859">TAESVLVIRGPQGRINRAVWGPLNKTIISAGEDSIIRIWDSETGKLLMESDKETGHKKAITSLAKSDDGSHFLTGSHDKSAK</sequence>
<dbReference type="InterPro" id="IPR019775">
    <property type="entry name" value="WD40_repeat_CS"/>
</dbReference>
<dbReference type="STRING" id="22663.A0A2I0KIY6"/>
<comment type="caution">
    <text evidence="6">The sequence shown here is derived from an EMBL/GenBank/DDBJ whole genome shotgun (WGS) entry which is preliminary data.</text>
</comment>
<dbReference type="GO" id="GO:0003723">
    <property type="term" value="F:RNA binding"/>
    <property type="evidence" value="ECO:0007669"/>
    <property type="project" value="TreeGrafter"/>
</dbReference>
<evidence type="ECO:0000256" key="4">
    <source>
        <dbReference type="ARBA" id="ARBA00040390"/>
    </source>
</evidence>
<dbReference type="PROSITE" id="PS00678">
    <property type="entry name" value="WD_REPEATS_1"/>
    <property type="match status" value="1"/>
</dbReference>
<name>A0A2I0KIY6_PUNGR</name>
<feature type="non-terminal residue" evidence="6">
    <location>
        <position position="82"/>
    </location>
</feature>
<dbReference type="Proteomes" id="UP000233551">
    <property type="component" value="Unassembled WGS sequence"/>
</dbReference>
<organism evidence="6 7">
    <name type="scientific">Punica granatum</name>
    <name type="common">Pomegranate</name>
    <dbReference type="NCBI Taxonomy" id="22663"/>
    <lineage>
        <taxon>Eukaryota</taxon>
        <taxon>Viridiplantae</taxon>
        <taxon>Streptophyta</taxon>
        <taxon>Embryophyta</taxon>
        <taxon>Tracheophyta</taxon>
        <taxon>Spermatophyta</taxon>
        <taxon>Magnoliopsida</taxon>
        <taxon>eudicotyledons</taxon>
        <taxon>Gunneridae</taxon>
        <taxon>Pentapetalae</taxon>
        <taxon>rosids</taxon>
        <taxon>malvids</taxon>
        <taxon>Myrtales</taxon>
        <taxon>Lythraceae</taxon>
        <taxon>Punica</taxon>
    </lineage>
</organism>
<dbReference type="GO" id="GO:0003743">
    <property type="term" value="F:translation initiation factor activity"/>
    <property type="evidence" value="ECO:0007669"/>
    <property type="project" value="TreeGrafter"/>
</dbReference>
<dbReference type="AlphaFoldDB" id="A0A2I0KIY6"/>
<dbReference type="InterPro" id="IPR001680">
    <property type="entry name" value="WD40_rpt"/>
</dbReference>
<evidence type="ECO:0000256" key="1">
    <source>
        <dbReference type="ARBA" id="ARBA00022574"/>
    </source>
</evidence>
<feature type="repeat" description="WD" evidence="5">
    <location>
        <begin position="8"/>
        <end position="49"/>
    </location>
</feature>
<dbReference type="PANTHER" id="PTHR19877:SF1">
    <property type="entry name" value="EUKARYOTIC TRANSLATION INITIATION FACTOR 3 SUBUNIT I"/>
    <property type="match status" value="1"/>
</dbReference>
<dbReference type="GO" id="GO:0071541">
    <property type="term" value="C:eukaryotic translation initiation factor 3 complex, eIF3m"/>
    <property type="evidence" value="ECO:0007669"/>
    <property type="project" value="TreeGrafter"/>
</dbReference>
<accession>A0A2I0KIY6</accession>